<dbReference type="AlphaFoldDB" id="F5XJB9"/>
<keyword evidence="2" id="KW-1185">Reference proteome</keyword>
<dbReference type="EMBL" id="AP012204">
    <property type="protein sequence ID" value="BAK33445.1"/>
    <property type="molecule type" value="Genomic_DNA"/>
</dbReference>
<reference evidence="1 2" key="1">
    <citation type="submission" date="2011-05" db="EMBL/GenBank/DDBJ databases">
        <title>Whole genome sequence of Microlunatus phosphovorus NM-1.</title>
        <authorList>
            <person name="Hosoyama A."/>
            <person name="Sasaki K."/>
            <person name="Harada T."/>
            <person name="Igarashi R."/>
            <person name="Kawakoshi A."/>
            <person name="Sasagawa M."/>
            <person name="Fukada J."/>
            <person name="Nakamura S."/>
            <person name="Katano Y."/>
            <person name="Hanada S."/>
            <person name="Kamagata Y."/>
            <person name="Nakamura N."/>
            <person name="Yamazaki S."/>
            <person name="Fujita N."/>
        </authorList>
    </citation>
    <scope>NUCLEOTIDE SEQUENCE [LARGE SCALE GENOMIC DNA]</scope>
    <source>
        <strain evidence="2">ATCC 700054 / DSM 10555 / JCM 9379 / NBRC 101784 / NCIMB 13414 / VKM Ac-1990 / NM-1</strain>
    </source>
</reference>
<organism evidence="1 2">
    <name type="scientific">Microlunatus phosphovorus (strain ATCC 700054 / DSM 10555 / JCM 9379 / NBRC 101784 / NCIMB 13414 / VKM Ac-1990 / NM-1)</name>
    <dbReference type="NCBI Taxonomy" id="1032480"/>
    <lineage>
        <taxon>Bacteria</taxon>
        <taxon>Bacillati</taxon>
        <taxon>Actinomycetota</taxon>
        <taxon>Actinomycetes</taxon>
        <taxon>Propionibacteriales</taxon>
        <taxon>Propionibacteriaceae</taxon>
        <taxon>Microlunatus</taxon>
    </lineage>
</organism>
<dbReference type="KEGG" id="mph:MLP_04310"/>
<evidence type="ECO:0000313" key="1">
    <source>
        <dbReference type="EMBL" id="BAK33445.1"/>
    </source>
</evidence>
<protein>
    <submittedName>
        <fullName evidence="1">Uncharacterized protein</fullName>
    </submittedName>
</protein>
<dbReference type="Proteomes" id="UP000007947">
    <property type="component" value="Chromosome"/>
</dbReference>
<proteinExistence type="predicted"/>
<sequence length="84" mass="8970">MPDTYEFRISGQLSHDLLASFEPQMSSCEADETVFVRLIEDSGELFGVIARCELLGLRLVGLRQLSAGVSAGLGQGGTRSPDPA</sequence>
<gene>
    <name evidence="1" type="ordered locus">MLP_04310</name>
</gene>
<dbReference type="HOGENOM" id="CLU_2523824_0_0_11"/>
<name>F5XJB9_MICPN</name>
<evidence type="ECO:0000313" key="2">
    <source>
        <dbReference type="Proteomes" id="UP000007947"/>
    </source>
</evidence>
<accession>F5XJB9</accession>